<feature type="compositionally biased region" description="Pro residues" evidence="1">
    <location>
        <begin position="162"/>
        <end position="175"/>
    </location>
</feature>
<feature type="region of interest" description="Disordered" evidence="1">
    <location>
        <begin position="38"/>
        <end position="202"/>
    </location>
</feature>
<proteinExistence type="predicted"/>
<feature type="compositionally biased region" description="Low complexity" evidence="1">
    <location>
        <begin position="99"/>
        <end position="108"/>
    </location>
</feature>
<feature type="region of interest" description="Disordered" evidence="1">
    <location>
        <begin position="228"/>
        <end position="276"/>
    </location>
</feature>
<organism evidence="2 3">
    <name type="scientific">Colletotrichum sublineola</name>
    <name type="common">Sorghum anthracnose fungus</name>
    <dbReference type="NCBI Taxonomy" id="1173701"/>
    <lineage>
        <taxon>Eukaryota</taxon>
        <taxon>Fungi</taxon>
        <taxon>Dikarya</taxon>
        <taxon>Ascomycota</taxon>
        <taxon>Pezizomycotina</taxon>
        <taxon>Sordariomycetes</taxon>
        <taxon>Hypocreomycetidae</taxon>
        <taxon>Glomerellales</taxon>
        <taxon>Glomerellaceae</taxon>
        <taxon>Colletotrichum</taxon>
        <taxon>Colletotrichum graminicola species complex</taxon>
    </lineage>
</organism>
<dbReference type="Proteomes" id="UP000027238">
    <property type="component" value="Unassembled WGS sequence"/>
</dbReference>
<gene>
    <name evidence="2" type="ORF">CSUB01_12582</name>
</gene>
<evidence type="ECO:0000313" key="3">
    <source>
        <dbReference type="Proteomes" id="UP000027238"/>
    </source>
</evidence>
<dbReference type="AlphaFoldDB" id="A0A066XQC8"/>
<protein>
    <submittedName>
        <fullName evidence="2">Uncharacterized protein</fullName>
    </submittedName>
</protein>
<feature type="compositionally biased region" description="Pro residues" evidence="1">
    <location>
        <begin position="130"/>
        <end position="142"/>
    </location>
</feature>
<accession>A0A066XQC8</accession>
<evidence type="ECO:0000256" key="1">
    <source>
        <dbReference type="SAM" id="MobiDB-lite"/>
    </source>
</evidence>
<evidence type="ECO:0000313" key="2">
    <source>
        <dbReference type="EMBL" id="KDN71082.1"/>
    </source>
</evidence>
<comment type="caution">
    <text evidence="2">The sequence shown here is derived from an EMBL/GenBank/DDBJ whole genome shotgun (WGS) entry which is preliminary data.</text>
</comment>
<keyword evidence="3" id="KW-1185">Reference proteome</keyword>
<dbReference type="HOGENOM" id="CLU_956493_0_0_1"/>
<reference evidence="3" key="1">
    <citation type="journal article" date="2014" name="Genome Announc.">
        <title>Draft genome sequence of Colletotrichum sublineola, a destructive pathogen of cultivated sorghum.</title>
        <authorList>
            <person name="Baroncelli R."/>
            <person name="Sanz-Martin J.M."/>
            <person name="Rech G.E."/>
            <person name="Sukno S.A."/>
            <person name="Thon M.R."/>
        </authorList>
    </citation>
    <scope>NUCLEOTIDE SEQUENCE [LARGE SCALE GENOMIC DNA]</scope>
    <source>
        <strain evidence="3">TX430BB</strain>
    </source>
</reference>
<dbReference type="EMBL" id="JMSE01000255">
    <property type="protein sequence ID" value="KDN71082.1"/>
    <property type="molecule type" value="Genomic_DNA"/>
</dbReference>
<name>A0A066XQC8_COLSU</name>
<sequence>MEAATTLTSMASSNLKSPALPSLTQCITSIMSDGMLQTTNTVFEEEGREAYDSTPDMTRSTNSQLSSPEPRSRDLPSVNTQLSFSKDGCGGSTASVITLPRLPRVSSVRPPPPPPSQGRDRGGAALNPSAPRPPRSPGPNSLPPAATSTGYQSQPSGSPTAPAAPPAGPAAPPRGPDATSQCYVGKKRKGNNNSIGLLNMHPERAITYAWVSDEHKRQYEELGGFLSLSSQPFHNRSRRGAMANTDEKAAQGKPSSTPPRRGKEGNNSTTPLPQNLYFCKPVLPSLPKAAL</sequence>
<feature type="compositionally biased region" description="Polar residues" evidence="1">
    <location>
        <begin position="55"/>
        <end position="69"/>
    </location>
</feature>